<dbReference type="SUPFAM" id="SSF53474">
    <property type="entry name" value="alpha/beta-Hydrolases"/>
    <property type="match status" value="1"/>
</dbReference>
<evidence type="ECO:0000259" key="2">
    <source>
        <dbReference type="Pfam" id="PF09994"/>
    </source>
</evidence>
<feature type="region of interest" description="Disordered" evidence="1">
    <location>
        <begin position="106"/>
        <end position="129"/>
    </location>
</feature>
<evidence type="ECO:0000313" key="4">
    <source>
        <dbReference type="Proteomes" id="UP000663850"/>
    </source>
</evidence>
<dbReference type="EMBL" id="CAJMWZ010006076">
    <property type="protein sequence ID" value="CAE6515302.1"/>
    <property type="molecule type" value="Genomic_DNA"/>
</dbReference>
<evidence type="ECO:0000313" key="3">
    <source>
        <dbReference type="EMBL" id="CAE6515302.1"/>
    </source>
</evidence>
<dbReference type="Proteomes" id="UP000663850">
    <property type="component" value="Unassembled WGS sequence"/>
</dbReference>
<sequence length="764" mass="87386">MSSVTEDYDPRISFFRPSLKHERYSLALLPLKRGSPVYVRATPLIGDYAFVNLEEDTKFNLSAYLGFCDDGKLEWGLSGLKTHSDTPPPCIWIREDPHTGERYLVARPGPKEEPGPKEGPVPKEKVSSEDRELNLDTYLDLVEQYDPGSGELKAKLGVKPKNSRRSIVLCFDGTSNHFSNQNTNVVKFVELLKKDDPEQQLVYYQPGVGTYTSPGFLTKYGKDLAAVWDQAMAWYLYQHVQDGYRYLMQTYRAGDQISIFGFSRGAYTARALAGMLHSVGLLPRHNLGTATGPIAWKDCKANPCVILEQVEFAYNVYAKSEEIVGVAPSELPKGERFNVKLHYPPGSWSFESPPKLQSSPEFTDPRAFKRAFCIPIKIAFLGVCSFYLKGYCRKRWWVVVIVPAVVRVISYNSGAFKREMLPWIEHNPSIKQFRQALALDENRGNFIPSLWDHSRTDVNNGQTVTEVWFKGGHTDIGGGANPAEQTIWDITALQGYHPASDDTGTPELRREPRLSNITLRWMVRECLTVPEARILFDPTTMRIYRDTGILEKRPHKAELPYLDKLIEDLDNFDILKDPYLASKEDGLKGWLWWTLDYLPLPKLAQPRDDQEKLPASVWSQLTWHLKEYYFPANLKYMGPPTAYRPNKFAPRVIQFYKSLTPCDKDEGENNNNDGTNQISLHASAYQHMRDTFNQKPKAPYVPYVPYAVWNWPTGKWPHITGSGDVSMRELWEEGAPMRVCFKMTSAEQTPLEPKLSWFWRKLGY</sequence>
<dbReference type="PANTHER" id="PTHR33840">
    <property type="match status" value="1"/>
</dbReference>
<dbReference type="PANTHER" id="PTHR33840:SF2">
    <property type="entry name" value="TLE1 PHOSPHOLIPASE DOMAIN-CONTAINING PROTEIN"/>
    <property type="match status" value="1"/>
</dbReference>
<comment type="caution">
    <text evidence="3">The sequence shown here is derived from an EMBL/GenBank/DDBJ whole genome shotgun (WGS) entry which is preliminary data.</text>
</comment>
<evidence type="ECO:0000256" key="1">
    <source>
        <dbReference type="SAM" id="MobiDB-lite"/>
    </source>
</evidence>
<gene>
    <name evidence="3" type="ORF">RDB_LOCUS111150</name>
</gene>
<dbReference type="Pfam" id="PF09994">
    <property type="entry name" value="T6SS_Tle1-like_cat"/>
    <property type="match status" value="1"/>
</dbReference>
<feature type="domain" description="T6SS Phospholipase effector Tle1-like catalytic" evidence="2">
    <location>
        <begin position="165"/>
        <end position="525"/>
    </location>
</feature>
<proteinExistence type="predicted"/>
<feature type="compositionally biased region" description="Basic and acidic residues" evidence="1">
    <location>
        <begin position="109"/>
        <end position="129"/>
    </location>
</feature>
<organism evidence="3 4">
    <name type="scientific">Rhizoctonia solani</name>
    <dbReference type="NCBI Taxonomy" id="456999"/>
    <lineage>
        <taxon>Eukaryota</taxon>
        <taxon>Fungi</taxon>
        <taxon>Dikarya</taxon>
        <taxon>Basidiomycota</taxon>
        <taxon>Agaricomycotina</taxon>
        <taxon>Agaricomycetes</taxon>
        <taxon>Cantharellales</taxon>
        <taxon>Ceratobasidiaceae</taxon>
        <taxon>Rhizoctonia</taxon>
    </lineage>
</organism>
<name>A0A8H3HI41_9AGAM</name>
<accession>A0A8H3HI41</accession>
<dbReference type="AlphaFoldDB" id="A0A8H3HI41"/>
<dbReference type="InterPro" id="IPR029058">
    <property type="entry name" value="AB_hydrolase_fold"/>
</dbReference>
<protein>
    <recommendedName>
        <fullName evidence="2">T6SS Phospholipase effector Tle1-like catalytic domain-containing protein</fullName>
    </recommendedName>
</protein>
<dbReference type="InterPro" id="IPR018712">
    <property type="entry name" value="Tle1-like_cat"/>
</dbReference>
<reference evidence="3" key="1">
    <citation type="submission" date="2021-01" db="EMBL/GenBank/DDBJ databases">
        <authorList>
            <person name="Kaushik A."/>
        </authorList>
    </citation>
    <scope>NUCLEOTIDE SEQUENCE</scope>
    <source>
        <strain evidence="3">Type strain: AG8-Rh-89/</strain>
    </source>
</reference>